<dbReference type="Gene3D" id="3.40.50.10540">
    <property type="entry name" value="Crotonobetainyl-coa:carnitine coa-transferase, domain 1"/>
    <property type="match status" value="1"/>
</dbReference>
<dbReference type="Gene3D" id="3.30.1540.10">
    <property type="entry name" value="formyl-coa transferase, domain 3"/>
    <property type="match status" value="1"/>
</dbReference>
<organism evidence="2 3">
    <name type="scientific">Mycolicibacterium fortuitum</name>
    <name type="common">Mycobacterium fortuitum</name>
    <dbReference type="NCBI Taxonomy" id="1766"/>
    <lineage>
        <taxon>Bacteria</taxon>
        <taxon>Bacillati</taxon>
        <taxon>Actinomycetota</taxon>
        <taxon>Actinomycetes</taxon>
        <taxon>Mycobacteriales</taxon>
        <taxon>Mycobacteriaceae</taxon>
        <taxon>Mycolicibacterium</taxon>
    </lineage>
</organism>
<name>A0A378WE94_MYCFO</name>
<evidence type="ECO:0000313" key="3">
    <source>
        <dbReference type="Proteomes" id="UP000255389"/>
    </source>
</evidence>
<dbReference type="SUPFAM" id="SSF89796">
    <property type="entry name" value="CoA-transferase family III (CaiB/BaiF)"/>
    <property type="match status" value="1"/>
</dbReference>
<evidence type="ECO:0000256" key="1">
    <source>
        <dbReference type="ARBA" id="ARBA00022679"/>
    </source>
</evidence>
<evidence type="ECO:0000313" key="2">
    <source>
        <dbReference type="EMBL" id="SUA31230.1"/>
    </source>
</evidence>
<dbReference type="InterPro" id="IPR044855">
    <property type="entry name" value="CoA-Trfase_III_dom3_sf"/>
</dbReference>
<dbReference type="EMBL" id="UGQY01000005">
    <property type="protein sequence ID" value="SUA31230.1"/>
    <property type="molecule type" value="Genomic_DNA"/>
</dbReference>
<proteinExistence type="predicted"/>
<dbReference type="InterPro" id="IPR050483">
    <property type="entry name" value="CoA-transferase_III_domain"/>
</dbReference>
<gene>
    <name evidence="2" type="primary">frc_19</name>
    <name evidence="2" type="ORF">NCTC1542_06584</name>
</gene>
<dbReference type="PANTHER" id="PTHR48207">
    <property type="entry name" value="SUCCINATE--HYDROXYMETHYLGLUTARATE COA-TRANSFERASE"/>
    <property type="match status" value="1"/>
</dbReference>
<dbReference type="EC" id="2.8.3.16" evidence="2"/>
<dbReference type="Pfam" id="PF02515">
    <property type="entry name" value="CoA_transf_3"/>
    <property type="match status" value="1"/>
</dbReference>
<dbReference type="AlphaFoldDB" id="A0A378WE94"/>
<keyword evidence="1 2" id="KW-0808">Transferase</keyword>
<sequence>MIAGALDGITVVDFSRVLAGPYATMMLGDFGADVIKIERPGVGDDTREWGPPYDADGVATYFNSVNRNKRSVVLDLTDPADVARARELVSGADIVVENFRPGTMEKLGLGYDTLREVKPDLIYCAITGFGQDGGAALPGYDLLVQAVGGLMSITGTEPGDPTKVGVAMVDVLTGMHAITGILVALAHRDRTGQGQRVDTNLLSVLLSSMVNQASGFLGAGSVPTIMGNRHPSIAPYQTFNTADRPIAVAVGNDKQFRLLVTALGLDRLADDERFTSNALRVRHRDELCALLEAEFSNHGADHWYGVLTAVGVPAGPINDMAEAFAFAEKLGLAVTVPVPGSSTLRSPIPCRCRPRRCSTAVHHPGWGSTCPTDHVVWSRHARAAATNSSRTGLSVVAFQMSVTREGLRSGRLMP</sequence>
<reference evidence="2 3" key="1">
    <citation type="submission" date="2018-06" db="EMBL/GenBank/DDBJ databases">
        <authorList>
            <consortium name="Pathogen Informatics"/>
            <person name="Doyle S."/>
        </authorList>
    </citation>
    <scope>NUCLEOTIDE SEQUENCE [LARGE SCALE GENOMIC DNA]</scope>
    <source>
        <strain evidence="2 3">NCTC1542</strain>
    </source>
</reference>
<protein>
    <submittedName>
        <fullName evidence="2">L-carnitine dehydratase/bile acid-inducible protein F</fullName>
        <ecNumber evidence="2">2.8.3.16</ecNumber>
    </submittedName>
</protein>
<accession>A0A378WE94</accession>
<dbReference type="InterPro" id="IPR003673">
    <property type="entry name" value="CoA-Trfase_fam_III"/>
</dbReference>
<dbReference type="InterPro" id="IPR023606">
    <property type="entry name" value="CoA-Trfase_III_dom_1_sf"/>
</dbReference>
<dbReference type="PANTHER" id="PTHR48207:SF3">
    <property type="entry name" value="SUCCINATE--HYDROXYMETHYLGLUTARATE COA-TRANSFERASE"/>
    <property type="match status" value="1"/>
</dbReference>
<dbReference type="GO" id="GO:0033608">
    <property type="term" value="F:formyl-CoA transferase activity"/>
    <property type="evidence" value="ECO:0007669"/>
    <property type="project" value="UniProtKB-EC"/>
</dbReference>
<dbReference type="Proteomes" id="UP000255389">
    <property type="component" value="Unassembled WGS sequence"/>
</dbReference>